<dbReference type="InterPro" id="IPR001387">
    <property type="entry name" value="Cro/C1-type_HTH"/>
</dbReference>
<dbReference type="PROSITE" id="PS50943">
    <property type="entry name" value="HTH_CROC1"/>
    <property type="match status" value="1"/>
</dbReference>
<evidence type="ECO:0000256" key="2">
    <source>
        <dbReference type="ARBA" id="ARBA00023125"/>
    </source>
</evidence>
<keyword evidence="1" id="KW-0805">Transcription regulation</keyword>
<dbReference type="SUPFAM" id="SSF51306">
    <property type="entry name" value="LexA/Signal peptidase"/>
    <property type="match status" value="1"/>
</dbReference>
<dbReference type="Gene3D" id="2.10.109.10">
    <property type="entry name" value="Umud Fragment, subunit A"/>
    <property type="match status" value="1"/>
</dbReference>
<dbReference type="AlphaFoldDB" id="A0A378UJR0"/>
<dbReference type="SUPFAM" id="SSF47413">
    <property type="entry name" value="lambda repressor-like DNA-binding domains"/>
    <property type="match status" value="1"/>
</dbReference>
<sequence>MTSKEVKYPEFAERLNKAKEKAGIELPELSKNTGISYEMVRRYTLGLAQPRTDGMERLAEVLNVSAPWLQFGESLMPQAGAIAIQEEVDTEHTHFEIQMYEYKLSAGTGNFVWVTNHKEDPLTFRERWFRARRLNPNTLRGMYVRGNSMEPDLKDWDTVIIDISDLDIADDEIYAVVFKDKFYIKRIRQTEDGLLLISSNPDYPPIEVTPESSHQFQLLGRMVWRGG</sequence>
<gene>
    <name evidence="5" type="ORF">NCTC10295_02177</name>
</gene>
<reference evidence="5 6" key="1">
    <citation type="submission" date="2018-06" db="EMBL/GenBank/DDBJ databases">
        <authorList>
            <consortium name="Pathogen Informatics"/>
            <person name="Doyle S."/>
        </authorList>
    </citation>
    <scope>NUCLEOTIDE SEQUENCE [LARGE SCALE GENOMIC DNA]</scope>
    <source>
        <strain evidence="5 6">NCTC10295</strain>
    </source>
</reference>
<protein>
    <submittedName>
        <fullName evidence="5">Putative phage repressor</fullName>
    </submittedName>
</protein>
<dbReference type="PANTHER" id="PTHR40661:SF3">
    <property type="entry name" value="FELS-1 PROPHAGE TRANSCRIPTIONAL REGULATOR"/>
    <property type="match status" value="1"/>
</dbReference>
<evidence type="ECO:0000256" key="1">
    <source>
        <dbReference type="ARBA" id="ARBA00023015"/>
    </source>
</evidence>
<dbReference type="InterPro" id="IPR039418">
    <property type="entry name" value="LexA-like"/>
</dbReference>
<feature type="domain" description="HTH cro/C1-type" evidence="4">
    <location>
        <begin position="15"/>
        <end position="69"/>
    </location>
</feature>
<dbReference type="Gene3D" id="1.10.260.40">
    <property type="entry name" value="lambda repressor-like DNA-binding domains"/>
    <property type="match status" value="1"/>
</dbReference>
<evidence type="ECO:0000313" key="5">
    <source>
        <dbReference type="EMBL" id="STZ77360.1"/>
    </source>
</evidence>
<keyword evidence="6" id="KW-1185">Reference proteome</keyword>
<dbReference type="InterPro" id="IPR015927">
    <property type="entry name" value="Peptidase_S24_S26A/B/C"/>
</dbReference>
<dbReference type="Pfam" id="PF00717">
    <property type="entry name" value="Peptidase_S24"/>
    <property type="match status" value="1"/>
</dbReference>
<dbReference type="SMART" id="SM00530">
    <property type="entry name" value="HTH_XRE"/>
    <property type="match status" value="1"/>
</dbReference>
<dbReference type="RefSeq" id="WP_066075627.1">
    <property type="nucleotide sequence ID" value="NZ_CP181246.1"/>
</dbReference>
<evidence type="ECO:0000313" key="6">
    <source>
        <dbReference type="Proteomes" id="UP000254651"/>
    </source>
</evidence>
<dbReference type="CDD" id="cd06529">
    <property type="entry name" value="S24_LexA-like"/>
    <property type="match status" value="1"/>
</dbReference>
<dbReference type="EMBL" id="UGQS01000002">
    <property type="protein sequence ID" value="STZ77360.1"/>
    <property type="molecule type" value="Genomic_DNA"/>
</dbReference>
<dbReference type="InterPro" id="IPR010982">
    <property type="entry name" value="Lambda_DNA-bd_dom_sf"/>
</dbReference>
<dbReference type="PANTHER" id="PTHR40661">
    <property type="match status" value="1"/>
</dbReference>
<dbReference type="Proteomes" id="UP000254651">
    <property type="component" value="Unassembled WGS sequence"/>
</dbReference>
<proteinExistence type="predicted"/>
<accession>A0A378UJR0</accession>
<dbReference type="InterPro" id="IPR036286">
    <property type="entry name" value="LexA/Signal_pep-like_sf"/>
</dbReference>
<keyword evidence="3" id="KW-0804">Transcription</keyword>
<organism evidence="5 6">
    <name type="scientific">Bergeriella denitrificans</name>
    <name type="common">Neisseria denitrificans</name>
    <dbReference type="NCBI Taxonomy" id="494"/>
    <lineage>
        <taxon>Bacteria</taxon>
        <taxon>Pseudomonadati</taxon>
        <taxon>Pseudomonadota</taxon>
        <taxon>Betaproteobacteria</taxon>
        <taxon>Neisseriales</taxon>
        <taxon>Neisseriaceae</taxon>
        <taxon>Bergeriella</taxon>
    </lineage>
</organism>
<evidence type="ECO:0000259" key="4">
    <source>
        <dbReference type="PROSITE" id="PS50943"/>
    </source>
</evidence>
<name>A0A378UJR0_BERDE</name>
<keyword evidence="2" id="KW-0238">DNA-binding</keyword>
<dbReference type="GO" id="GO:0003677">
    <property type="term" value="F:DNA binding"/>
    <property type="evidence" value="ECO:0007669"/>
    <property type="project" value="UniProtKB-KW"/>
</dbReference>
<evidence type="ECO:0000256" key="3">
    <source>
        <dbReference type="ARBA" id="ARBA00023163"/>
    </source>
</evidence>
<dbReference type="CDD" id="cd00093">
    <property type="entry name" value="HTH_XRE"/>
    <property type="match status" value="1"/>
</dbReference>